<dbReference type="GO" id="GO:0003995">
    <property type="term" value="F:acyl-CoA dehydrogenase activity"/>
    <property type="evidence" value="ECO:0007669"/>
    <property type="project" value="InterPro"/>
</dbReference>
<dbReference type="InterPro" id="IPR036250">
    <property type="entry name" value="AcylCo_DH-like_C"/>
</dbReference>
<dbReference type="PANTHER" id="PTHR43884:SF12">
    <property type="entry name" value="ISOVALERYL-COA DEHYDROGENASE, MITOCHONDRIAL-RELATED"/>
    <property type="match status" value="1"/>
</dbReference>
<name>A0A8J7YRY1_9ARCH</name>
<dbReference type="PROSITE" id="PS00073">
    <property type="entry name" value="ACYL_COA_DH_2"/>
    <property type="match status" value="1"/>
</dbReference>
<dbReference type="Proteomes" id="UP000750197">
    <property type="component" value="Unassembled WGS sequence"/>
</dbReference>
<proteinExistence type="predicted"/>
<dbReference type="PANTHER" id="PTHR43884">
    <property type="entry name" value="ACYL-COA DEHYDROGENASE"/>
    <property type="match status" value="1"/>
</dbReference>
<accession>A0A8J7YRY1</accession>
<feature type="non-terminal residue" evidence="3">
    <location>
        <position position="1"/>
    </location>
</feature>
<dbReference type="GO" id="GO:0006552">
    <property type="term" value="P:L-leucine catabolic process"/>
    <property type="evidence" value="ECO:0007669"/>
    <property type="project" value="TreeGrafter"/>
</dbReference>
<evidence type="ECO:0000313" key="4">
    <source>
        <dbReference type="Proteomes" id="UP000750197"/>
    </source>
</evidence>
<keyword evidence="1" id="KW-0285">Flavoprotein</keyword>
<dbReference type="SUPFAM" id="SSF47203">
    <property type="entry name" value="Acyl-CoA dehydrogenase C-terminal domain-like"/>
    <property type="match status" value="1"/>
</dbReference>
<evidence type="ECO:0000256" key="1">
    <source>
        <dbReference type="ARBA" id="ARBA00022630"/>
    </source>
</evidence>
<evidence type="ECO:0000259" key="2">
    <source>
        <dbReference type="Pfam" id="PF00441"/>
    </source>
</evidence>
<dbReference type="AlphaFoldDB" id="A0A8J7YRY1"/>
<dbReference type="InterPro" id="IPR006089">
    <property type="entry name" value="Acyl-CoA_DH_CS"/>
</dbReference>
<dbReference type="InterPro" id="IPR009075">
    <property type="entry name" value="AcylCo_DH/oxidase_C"/>
</dbReference>
<evidence type="ECO:0000313" key="3">
    <source>
        <dbReference type="EMBL" id="MBX8644101.1"/>
    </source>
</evidence>
<protein>
    <submittedName>
        <fullName evidence="3">Isovaleryl-CoA dehydrogenase</fullName>
    </submittedName>
</protein>
<dbReference type="Gene3D" id="1.20.140.10">
    <property type="entry name" value="Butyryl-CoA Dehydrogenase, subunit A, domain 3"/>
    <property type="match status" value="1"/>
</dbReference>
<dbReference type="Pfam" id="PF00441">
    <property type="entry name" value="Acyl-CoA_dh_1"/>
    <property type="match status" value="1"/>
</dbReference>
<organism evidence="3 4">
    <name type="scientific">Candidatus Sysuiplasma superficiale</name>
    <dbReference type="NCBI Taxonomy" id="2823368"/>
    <lineage>
        <taxon>Archaea</taxon>
        <taxon>Methanobacteriati</taxon>
        <taxon>Thermoplasmatota</taxon>
        <taxon>Thermoplasmata</taxon>
        <taxon>Candidatus Sysuiplasmatales</taxon>
        <taxon>Candidatus Sysuiplasmataceae</taxon>
        <taxon>Candidatus Sysuiplasma</taxon>
    </lineage>
</organism>
<comment type="caution">
    <text evidence="3">The sequence shown here is derived from an EMBL/GenBank/DDBJ whole genome shotgun (WGS) entry which is preliminary data.</text>
</comment>
<gene>
    <name evidence="3" type="ORF">KIY12_05175</name>
</gene>
<feature type="domain" description="Acyl-CoA dehydrogenase/oxidase C-terminal" evidence="2">
    <location>
        <begin position="1"/>
        <end position="108"/>
    </location>
</feature>
<reference evidence="3" key="1">
    <citation type="submission" date="2021-05" db="EMBL/GenBank/DDBJ databases">
        <title>Genomic insights into ecological role and evolution of a novel Thermoplasmata order Candidatus Sysuiplasmatales.</title>
        <authorList>
            <person name="Yuan Y."/>
        </authorList>
    </citation>
    <scope>NUCLEOTIDE SEQUENCE</scope>
    <source>
        <strain evidence="3">TUT19-bin139</strain>
    </source>
</reference>
<sequence>QFGEPIANFELIQEKIAEMYTGIAASRLLIYSALSVLQKDRRRNKEAAAAIMFASEAATRSALDCIQIMGGYGYMKEFQAERFMRDAKLLEIGAGTTEIRKIIIAREVLKEGI</sequence>
<dbReference type="EMBL" id="JAHEAC010000038">
    <property type="protein sequence ID" value="MBX8644101.1"/>
    <property type="molecule type" value="Genomic_DNA"/>
</dbReference>